<dbReference type="InterPro" id="IPR007055">
    <property type="entry name" value="BON_dom"/>
</dbReference>
<comment type="caution">
    <text evidence="2">The sequence shown here is derived from an EMBL/GenBank/DDBJ whole genome shotgun (WGS) entry which is preliminary data.</text>
</comment>
<dbReference type="RefSeq" id="WP_344866271.1">
    <property type="nucleotide sequence ID" value="NZ_BAAAUT010000087.1"/>
</dbReference>
<dbReference type="Pfam" id="PF04972">
    <property type="entry name" value="BON"/>
    <property type="match status" value="1"/>
</dbReference>
<gene>
    <name evidence="2" type="ORF">GCM10010466_64650</name>
</gene>
<keyword evidence="3" id="KW-1185">Reference proteome</keyword>
<name>A0ABP6P2U6_9ACTN</name>
<evidence type="ECO:0000259" key="1">
    <source>
        <dbReference type="PROSITE" id="PS50914"/>
    </source>
</evidence>
<dbReference type="PROSITE" id="PS50914">
    <property type="entry name" value="BON"/>
    <property type="match status" value="1"/>
</dbReference>
<organism evidence="2 3">
    <name type="scientific">Planomonospora alba</name>
    <dbReference type="NCBI Taxonomy" id="161354"/>
    <lineage>
        <taxon>Bacteria</taxon>
        <taxon>Bacillati</taxon>
        <taxon>Actinomycetota</taxon>
        <taxon>Actinomycetes</taxon>
        <taxon>Streptosporangiales</taxon>
        <taxon>Streptosporangiaceae</taxon>
        <taxon>Planomonospora</taxon>
    </lineage>
</organism>
<sequence length="82" mass="9050">MGEAPQYVAARVQQALAEDERTTELGIRVDVRGEQLFLRGQVSCEERRTLIADVAEEAAPGLAIRNELTVSDVRVPEGEEKL</sequence>
<dbReference type="Proteomes" id="UP001500320">
    <property type="component" value="Unassembled WGS sequence"/>
</dbReference>
<dbReference type="EMBL" id="BAAAUT010000087">
    <property type="protein sequence ID" value="GAA3164816.1"/>
    <property type="molecule type" value="Genomic_DNA"/>
</dbReference>
<evidence type="ECO:0000313" key="3">
    <source>
        <dbReference type="Proteomes" id="UP001500320"/>
    </source>
</evidence>
<protein>
    <recommendedName>
        <fullName evidence="1">BON domain-containing protein</fullName>
    </recommendedName>
</protein>
<evidence type="ECO:0000313" key="2">
    <source>
        <dbReference type="EMBL" id="GAA3164816.1"/>
    </source>
</evidence>
<feature type="domain" description="BON" evidence="1">
    <location>
        <begin position="4"/>
        <end position="72"/>
    </location>
</feature>
<accession>A0ABP6P2U6</accession>
<reference evidence="3" key="1">
    <citation type="journal article" date="2019" name="Int. J. Syst. Evol. Microbiol.">
        <title>The Global Catalogue of Microorganisms (GCM) 10K type strain sequencing project: providing services to taxonomists for standard genome sequencing and annotation.</title>
        <authorList>
            <consortium name="The Broad Institute Genomics Platform"/>
            <consortium name="The Broad Institute Genome Sequencing Center for Infectious Disease"/>
            <person name="Wu L."/>
            <person name="Ma J."/>
        </authorList>
    </citation>
    <scope>NUCLEOTIDE SEQUENCE [LARGE SCALE GENOMIC DNA]</scope>
    <source>
        <strain evidence="3">JCM 9373</strain>
    </source>
</reference>
<proteinExistence type="predicted"/>